<sequence length="609" mass="66053">MTPIVFGGRFGWLHAGHGKHGVVLCKPFGHEESWGHKAMRHLAEDLARMDIPVLRFDYLATGDSVGLDHEGDQLDGFVADIGAAVDCLRNETGVTKVTLCGLRLGGTLAALASHHPLVDSLALLAPVMNGRRYLRELTALHKAWVENLPVPVRAGQIDSPVSVLGQIYSDAFRSRLSELDLAKAMSRQSAIPKRVFVVDVLPGASQALYGPLRDRGVEVHTEGFDDYFEFMQETASSILPEKTLTRTAQWIAQGMMEGSSVDPMKVRTRKPTRPGTNRDAIIEMPEAIERPVVFGAAGLFGILCEPRDRLVGGPAIVITNTAGSVHHGDSRLSVRIAREMARRGIASLRIDARGIGDSPPRSTDETPETAAPIHAQSIVEDVATAAAWLKRKGYDTVLTFGICSGAYSALRASLIEPSIAAVIAVNLQRFYIPERMTLQELRNEKRNSMARLGPAILKPSKWWLVLSGKRGLRPIAKAFASNAAARLQSQLLGVNRKKAVGGTGEASITHPHGVIQTLERKGVQTLLLYGAGDDGLDQLNAHFGRHGKKLSRAPRVKTAVCKDVDHALYDPRAFARVIALSEAFIRELHPESTPVIDTVAPPLGVSQQL</sequence>
<evidence type="ECO:0000313" key="2">
    <source>
        <dbReference type="EMBL" id="SAK80368.1"/>
    </source>
</evidence>
<dbReference type="OrthoDB" id="5379975at2"/>
<dbReference type="Gene3D" id="3.40.50.1820">
    <property type="entry name" value="alpha/beta hydrolase"/>
    <property type="match status" value="2"/>
</dbReference>
<dbReference type="InterPro" id="IPR022742">
    <property type="entry name" value="Hydrolase_4"/>
</dbReference>
<organism evidence="2 3">
    <name type="scientific">Caballeronia calidae</name>
    <dbReference type="NCBI Taxonomy" id="1777139"/>
    <lineage>
        <taxon>Bacteria</taxon>
        <taxon>Pseudomonadati</taxon>
        <taxon>Pseudomonadota</taxon>
        <taxon>Betaproteobacteria</taxon>
        <taxon>Burkholderiales</taxon>
        <taxon>Burkholderiaceae</taxon>
        <taxon>Caballeronia</taxon>
    </lineage>
</organism>
<protein>
    <submittedName>
        <fullName evidence="2">Alpha/beta hydrolase</fullName>
    </submittedName>
</protein>
<comment type="caution">
    <text evidence="2">The sequence shown here is derived from an EMBL/GenBank/DDBJ whole genome shotgun (WGS) entry which is preliminary data.</text>
</comment>
<accession>A0A158CDB8</accession>
<dbReference type="InterPro" id="IPR050261">
    <property type="entry name" value="FrsA_esterase"/>
</dbReference>
<dbReference type="RefSeq" id="WP_062606888.1">
    <property type="nucleotide sequence ID" value="NZ_FCOX02000019.1"/>
</dbReference>
<dbReference type="Pfam" id="PF12146">
    <property type="entry name" value="Hydrolase_4"/>
    <property type="match status" value="1"/>
</dbReference>
<dbReference type="Proteomes" id="UP000071859">
    <property type="component" value="Unassembled WGS sequence"/>
</dbReference>
<keyword evidence="2" id="KW-0378">Hydrolase</keyword>
<reference evidence="2" key="1">
    <citation type="submission" date="2016-01" db="EMBL/GenBank/DDBJ databases">
        <authorList>
            <person name="Peeters C."/>
        </authorList>
    </citation>
    <scope>NUCLEOTIDE SEQUENCE</scope>
    <source>
        <strain evidence="2">LMG 29321</strain>
    </source>
</reference>
<feature type="domain" description="Serine aminopeptidase S33" evidence="1">
    <location>
        <begin position="38"/>
        <end position="145"/>
    </location>
</feature>
<evidence type="ECO:0000259" key="1">
    <source>
        <dbReference type="Pfam" id="PF12146"/>
    </source>
</evidence>
<dbReference type="AlphaFoldDB" id="A0A158CDB8"/>
<dbReference type="InterPro" id="IPR029058">
    <property type="entry name" value="AB_hydrolase_fold"/>
</dbReference>
<keyword evidence="3" id="KW-1185">Reference proteome</keyword>
<dbReference type="SUPFAM" id="SSF53474">
    <property type="entry name" value="alpha/beta-Hydrolases"/>
    <property type="match status" value="2"/>
</dbReference>
<evidence type="ECO:0000313" key="3">
    <source>
        <dbReference type="Proteomes" id="UP000071859"/>
    </source>
</evidence>
<dbReference type="PANTHER" id="PTHR22946">
    <property type="entry name" value="DIENELACTONE HYDROLASE DOMAIN-CONTAINING PROTEIN-RELATED"/>
    <property type="match status" value="1"/>
</dbReference>
<dbReference type="GO" id="GO:0016787">
    <property type="term" value="F:hydrolase activity"/>
    <property type="evidence" value="ECO:0007669"/>
    <property type="project" value="UniProtKB-KW"/>
</dbReference>
<gene>
    <name evidence="2" type="ORF">AWB78_03801</name>
</gene>
<name>A0A158CDB8_9BURK</name>
<dbReference type="EMBL" id="FCOX02000019">
    <property type="protein sequence ID" value="SAK80368.1"/>
    <property type="molecule type" value="Genomic_DNA"/>
</dbReference>
<proteinExistence type="predicted"/>